<accession>A0A552X4G0</accession>
<keyword evidence="3" id="KW-1185">Reference proteome</keyword>
<evidence type="ECO:0000313" key="2">
    <source>
        <dbReference type="EMBL" id="TRW49483.1"/>
    </source>
</evidence>
<dbReference type="EMBL" id="VJWL01000001">
    <property type="protein sequence ID" value="TRW49483.1"/>
    <property type="molecule type" value="Genomic_DNA"/>
</dbReference>
<keyword evidence="1" id="KW-0472">Membrane</keyword>
<organism evidence="2 3">
    <name type="scientific">Aliidiomarina halalkaliphila</name>
    <dbReference type="NCBI Taxonomy" id="2593535"/>
    <lineage>
        <taxon>Bacteria</taxon>
        <taxon>Pseudomonadati</taxon>
        <taxon>Pseudomonadota</taxon>
        <taxon>Gammaproteobacteria</taxon>
        <taxon>Alteromonadales</taxon>
        <taxon>Idiomarinaceae</taxon>
        <taxon>Aliidiomarina</taxon>
    </lineage>
</organism>
<feature type="transmembrane region" description="Helical" evidence="1">
    <location>
        <begin position="12"/>
        <end position="30"/>
    </location>
</feature>
<evidence type="ECO:0000313" key="3">
    <source>
        <dbReference type="Proteomes" id="UP000320359"/>
    </source>
</evidence>
<gene>
    <name evidence="2" type="ORF">FM042_01050</name>
</gene>
<keyword evidence="1" id="KW-1133">Transmembrane helix</keyword>
<reference evidence="2 3" key="1">
    <citation type="submission" date="2019-07" db="EMBL/GenBank/DDBJ databases">
        <authorList>
            <person name="Yang M."/>
            <person name="Zhao D."/>
            <person name="Xiang H."/>
        </authorList>
    </citation>
    <scope>NUCLEOTIDE SEQUENCE [LARGE SCALE GENOMIC DNA]</scope>
    <source>
        <strain evidence="2 3">IM1326</strain>
    </source>
</reference>
<dbReference type="AlphaFoldDB" id="A0A552X4G0"/>
<protein>
    <submittedName>
        <fullName evidence="2">Uncharacterized protein</fullName>
    </submittedName>
</protein>
<proteinExistence type="predicted"/>
<evidence type="ECO:0000256" key="1">
    <source>
        <dbReference type="SAM" id="Phobius"/>
    </source>
</evidence>
<dbReference type="RefSeq" id="WP_143233905.1">
    <property type="nucleotide sequence ID" value="NZ_VJWL01000001.1"/>
</dbReference>
<dbReference type="OrthoDB" id="6396831at2"/>
<comment type="caution">
    <text evidence="2">The sequence shown here is derived from an EMBL/GenBank/DDBJ whole genome shotgun (WGS) entry which is preliminary data.</text>
</comment>
<dbReference type="Proteomes" id="UP000320359">
    <property type="component" value="Unassembled WGS sequence"/>
</dbReference>
<sequence>MSSRQLARGYGLISIILVVLGVFTVALGFISNAHVRINALQEEAIIETLHRTRVSAIGYFQEFGSWPNLELLRERTQLDTYVLDAQVNYSPAFHIRVRLSSSAKAQAIQKQLHGSTAQGAWLHILMPSEQELSELAGERLVWRWPNSKGEFPSMETDLSMQNYDLQNVAHLDSVDMSSGKVTTHTGYSGDTSVMEGVSERLNIDSVSVEFLEGERASVGVLSSSMGVAQQTQVNKELRARIWQQNQVQTTRLQAAEGRGRETTSNTTQVSQLMGKSMSIQALLGDVAELETVSVTEGDFSNLSAEIWNAEHVQSMGGNTRWANTNDVSTKNLNVSQNLYVSHGIGDSINASLLSTSSLYQKLENCWYIDKWCRPPEVPNVSQVKCSGCEQTASEGLFQGTLDFQVGYCLHGCDIQIEAHWASRARCIPDNISIGMDGHARCSFERYLAEGDSLSDRALVRVASGKDALAHRTIEANIRWETPIACPQTNYLFPIQGSNPPANGSIALPETQAGMQASHADVGGVGCNVGYKFSHWSCSITGFCNAQGTWQDVSGQCTCDYSD</sequence>
<name>A0A552X4G0_9GAMM</name>
<keyword evidence="1" id="KW-0812">Transmembrane</keyword>